<dbReference type="SUPFAM" id="SSF88659">
    <property type="entry name" value="Sigma3 and sigma4 domains of RNA polymerase sigma factors"/>
    <property type="match status" value="1"/>
</dbReference>
<evidence type="ECO:0000256" key="4">
    <source>
        <dbReference type="ARBA" id="ARBA00023125"/>
    </source>
</evidence>
<evidence type="ECO:0000313" key="8">
    <source>
        <dbReference type="EMBL" id="NEU70807.1"/>
    </source>
</evidence>
<keyword evidence="2" id="KW-0805">Transcription regulation</keyword>
<dbReference type="InterPro" id="IPR039425">
    <property type="entry name" value="RNA_pol_sigma-70-like"/>
</dbReference>
<evidence type="ECO:0000256" key="1">
    <source>
        <dbReference type="ARBA" id="ARBA00010641"/>
    </source>
</evidence>
<gene>
    <name evidence="8" type="ORF">GK091_28340</name>
</gene>
<dbReference type="InterPro" id="IPR013324">
    <property type="entry name" value="RNA_pol_sigma_r3/r4-like"/>
</dbReference>
<name>A0A6M0IS57_9BACT</name>
<evidence type="ECO:0000256" key="2">
    <source>
        <dbReference type="ARBA" id="ARBA00023015"/>
    </source>
</evidence>
<dbReference type="AlphaFoldDB" id="A0A6M0IS57"/>
<dbReference type="InterPro" id="IPR007627">
    <property type="entry name" value="RNA_pol_sigma70_r2"/>
</dbReference>
<evidence type="ECO:0000313" key="9">
    <source>
        <dbReference type="Proteomes" id="UP000477386"/>
    </source>
</evidence>
<dbReference type="InterPro" id="IPR036388">
    <property type="entry name" value="WH-like_DNA-bd_sf"/>
</dbReference>
<dbReference type="InterPro" id="IPR007630">
    <property type="entry name" value="RNA_pol_sigma70_r4"/>
</dbReference>
<dbReference type="PANTHER" id="PTHR43133:SF8">
    <property type="entry name" value="RNA POLYMERASE SIGMA FACTOR HI_1459-RELATED"/>
    <property type="match status" value="1"/>
</dbReference>
<accession>A0A6M0IS57</accession>
<dbReference type="Gene3D" id="1.10.10.10">
    <property type="entry name" value="Winged helix-like DNA-binding domain superfamily/Winged helix DNA-binding domain"/>
    <property type="match status" value="1"/>
</dbReference>
<dbReference type="Pfam" id="PF04545">
    <property type="entry name" value="Sigma70_r4"/>
    <property type="match status" value="1"/>
</dbReference>
<dbReference type="InterPro" id="IPR014284">
    <property type="entry name" value="RNA_pol_sigma-70_dom"/>
</dbReference>
<keyword evidence="5" id="KW-0804">Transcription</keyword>
<evidence type="ECO:0000256" key="5">
    <source>
        <dbReference type="ARBA" id="ARBA00023163"/>
    </source>
</evidence>
<sequence length="186" mass="21336">MKKHALADEQLVSAFQTTSSAQSFEALYNRYINKVYRTCLSFTNDAQAAQDYTQDIFLKVFDKLGSFQRQSSFSTWLYAISHNHCLDQHRLSKRLPTEPLSAEVVQTLADSLPCSHDPNQDQLQNIECLLAKLPQSDRRLLGLKYEQGLSVMALCNHYQLSESAVKMRLKRSRDRLRKLYVSQGGE</sequence>
<proteinExistence type="inferred from homology"/>
<dbReference type="EMBL" id="JAAGNZ010000009">
    <property type="protein sequence ID" value="NEU70807.1"/>
    <property type="molecule type" value="Genomic_DNA"/>
</dbReference>
<dbReference type="PANTHER" id="PTHR43133">
    <property type="entry name" value="RNA POLYMERASE ECF-TYPE SIGMA FACTO"/>
    <property type="match status" value="1"/>
</dbReference>
<organism evidence="8 9">
    <name type="scientific">Spirosoma agri</name>
    <dbReference type="NCBI Taxonomy" id="1987381"/>
    <lineage>
        <taxon>Bacteria</taxon>
        <taxon>Pseudomonadati</taxon>
        <taxon>Bacteroidota</taxon>
        <taxon>Cytophagia</taxon>
        <taxon>Cytophagales</taxon>
        <taxon>Cytophagaceae</taxon>
        <taxon>Spirosoma</taxon>
    </lineage>
</organism>
<feature type="domain" description="RNA polymerase sigma-70 region 4" evidence="7">
    <location>
        <begin position="129"/>
        <end position="178"/>
    </location>
</feature>
<keyword evidence="9" id="KW-1185">Reference proteome</keyword>
<dbReference type="GO" id="GO:0006352">
    <property type="term" value="P:DNA-templated transcription initiation"/>
    <property type="evidence" value="ECO:0007669"/>
    <property type="project" value="InterPro"/>
</dbReference>
<dbReference type="GO" id="GO:0016987">
    <property type="term" value="F:sigma factor activity"/>
    <property type="evidence" value="ECO:0007669"/>
    <property type="project" value="UniProtKB-KW"/>
</dbReference>
<dbReference type="InterPro" id="IPR013325">
    <property type="entry name" value="RNA_pol_sigma_r2"/>
</dbReference>
<keyword evidence="4" id="KW-0238">DNA-binding</keyword>
<evidence type="ECO:0000259" key="6">
    <source>
        <dbReference type="Pfam" id="PF04542"/>
    </source>
</evidence>
<keyword evidence="3" id="KW-0731">Sigma factor</keyword>
<dbReference type="SUPFAM" id="SSF88946">
    <property type="entry name" value="Sigma2 domain of RNA polymerase sigma factors"/>
    <property type="match status" value="1"/>
</dbReference>
<dbReference type="Pfam" id="PF04542">
    <property type="entry name" value="Sigma70_r2"/>
    <property type="match status" value="1"/>
</dbReference>
<dbReference type="NCBIfam" id="TIGR02937">
    <property type="entry name" value="sigma70-ECF"/>
    <property type="match status" value="1"/>
</dbReference>
<dbReference type="RefSeq" id="WP_164044120.1">
    <property type="nucleotide sequence ID" value="NZ_JAAGNZ010000009.1"/>
</dbReference>
<evidence type="ECO:0000259" key="7">
    <source>
        <dbReference type="Pfam" id="PF04545"/>
    </source>
</evidence>
<comment type="similarity">
    <text evidence="1">Belongs to the sigma-70 factor family. ECF subfamily.</text>
</comment>
<reference evidence="8 9" key="1">
    <citation type="submission" date="2020-02" db="EMBL/GenBank/DDBJ databases">
        <title>Draft genome sequence of two Spirosoma agri KCTC 52727 and Spirosoma terrae KCTC 52035.</title>
        <authorList>
            <person name="Rojas J."/>
            <person name="Ambika Manirajan B."/>
            <person name="Ratering S."/>
            <person name="Suarez C."/>
            <person name="Schnell S."/>
        </authorList>
    </citation>
    <scope>NUCLEOTIDE SEQUENCE [LARGE SCALE GENOMIC DNA]</scope>
    <source>
        <strain evidence="8 9">KCTC 52727</strain>
    </source>
</reference>
<feature type="domain" description="RNA polymerase sigma-70 region 2" evidence="6">
    <location>
        <begin position="27"/>
        <end position="93"/>
    </location>
</feature>
<evidence type="ECO:0000256" key="3">
    <source>
        <dbReference type="ARBA" id="ARBA00023082"/>
    </source>
</evidence>
<dbReference type="Gene3D" id="1.10.1740.10">
    <property type="match status" value="1"/>
</dbReference>
<protein>
    <submittedName>
        <fullName evidence="8">Sigma-70 family RNA polymerase sigma factor</fullName>
    </submittedName>
</protein>
<dbReference type="Proteomes" id="UP000477386">
    <property type="component" value="Unassembled WGS sequence"/>
</dbReference>
<dbReference type="GO" id="GO:0003677">
    <property type="term" value="F:DNA binding"/>
    <property type="evidence" value="ECO:0007669"/>
    <property type="project" value="UniProtKB-KW"/>
</dbReference>
<comment type="caution">
    <text evidence="8">The sequence shown here is derived from an EMBL/GenBank/DDBJ whole genome shotgun (WGS) entry which is preliminary data.</text>
</comment>